<sequence>MSDRFFGNYKAFVVIPEKEQKGVPKAFDPSNYTRHFVLTFSLYDSLIANWKEAAKFQVQPKQSLARVVNAFNLKHGDAVYLQVLEMEEDQSYFVLALSCKTSGDQEQADMNRINHLLEKDFATDLLIAETWYQLIGAKGKFERKLFSYSILPYH</sequence>
<evidence type="ECO:0000313" key="1">
    <source>
        <dbReference type="EMBL" id="RNB53471.1"/>
    </source>
</evidence>
<name>A0A3M8AQL5_9BACL</name>
<gene>
    <name evidence="1" type="ORF">EDM57_19435</name>
</gene>
<keyword evidence="2" id="KW-1185">Reference proteome</keyword>
<evidence type="ECO:0000313" key="2">
    <source>
        <dbReference type="Proteomes" id="UP000268829"/>
    </source>
</evidence>
<reference evidence="1 2" key="1">
    <citation type="submission" date="2018-10" db="EMBL/GenBank/DDBJ databases">
        <title>Phylogenomics of Brevibacillus.</title>
        <authorList>
            <person name="Dunlap C."/>
        </authorList>
    </citation>
    <scope>NUCLEOTIDE SEQUENCE [LARGE SCALE GENOMIC DNA]</scope>
    <source>
        <strain evidence="1 2">DSM 100115</strain>
    </source>
</reference>
<accession>A0A3M8AQL5</accession>
<dbReference type="OrthoDB" id="2466459at2"/>
<dbReference type="AlphaFoldDB" id="A0A3M8AQL5"/>
<comment type="caution">
    <text evidence="1">The sequence shown here is derived from an EMBL/GenBank/DDBJ whole genome shotgun (WGS) entry which is preliminary data.</text>
</comment>
<protein>
    <submittedName>
        <fullName evidence="1">Uncharacterized protein</fullName>
    </submittedName>
</protein>
<organism evidence="1 2">
    <name type="scientific">Brevibacillus gelatini</name>
    <dbReference type="NCBI Taxonomy" id="1655277"/>
    <lineage>
        <taxon>Bacteria</taxon>
        <taxon>Bacillati</taxon>
        <taxon>Bacillota</taxon>
        <taxon>Bacilli</taxon>
        <taxon>Bacillales</taxon>
        <taxon>Paenibacillaceae</taxon>
        <taxon>Brevibacillus</taxon>
    </lineage>
</organism>
<proteinExistence type="predicted"/>
<dbReference type="Proteomes" id="UP000268829">
    <property type="component" value="Unassembled WGS sequence"/>
</dbReference>
<dbReference type="RefSeq" id="WP_122906350.1">
    <property type="nucleotide sequence ID" value="NZ_RHHS01000048.1"/>
</dbReference>
<dbReference type="EMBL" id="RHHS01000048">
    <property type="protein sequence ID" value="RNB53471.1"/>
    <property type="molecule type" value="Genomic_DNA"/>
</dbReference>